<feature type="domain" description="HTH lysR-type" evidence="6">
    <location>
        <begin position="1"/>
        <end position="58"/>
    </location>
</feature>
<dbReference type="SUPFAM" id="SSF53850">
    <property type="entry name" value="Periplasmic binding protein-like II"/>
    <property type="match status" value="1"/>
</dbReference>
<keyword evidence="5" id="KW-0804">Transcription</keyword>
<dbReference type="Gene3D" id="3.40.190.10">
    <property type="entry name" value="Periplasmic binding protein-like II"/>
    <property type="match status" value="2"/>
</dbReference>
<dbReference type="GO" id="GO:0032993">
    <property type="term" value="C:protein-DNA complex"/>
    <property type="evidence" value="ECO:0007669"/>
    <property type="project" value="TreeGrafter"/>
</dbReference>
<dbReference type="InterPro" id="IPR000847">
    <property type="entry name" value="LysR_HTH_N"/>
</dbReference>
<dbReference type="CDD" id="cd08414">
    <property type="entry name" value="PBP2_LTTR_aromatics_like"/>
    <property type="match status" value="1"/>
</dbReference>
<dbReference type="RefSeq" id="WP_012690334.1">
    <property type="nucleotide sequence ID" value="NC_012522.1"/>
</dbReference>
<dbReference type="PANTHER" id="PTHR30346:SF30">
    <property type="entry name" value="SMALL NEUTRAL PROTEASE REGULATORY PROTEIN"/>
    <property type="match status" value="1"/>
</dbReference>
<keyword evidence="4" id="KW-0010">Activator</keyword>
<dbReference type="GO" id="GO:0003677">
    <property type="term" value="F:DNA binding"/>
    <property type="evidence" value="ECO:0007669"/>
    <property type="project" value="UniProtKB-KW"/>
</dbReference>
<dbReference type="FunFam" id="1.10.10.10:FF:000001">
    <property type="entry name" value="LysR family transcriptional regulator"/>
    <property type="match status" value="1"/>
</dbReference>
<dbReference type="STRING" id="632772.ROP_31340"/>
<dbReference type="GO" id="GO:0003700">
    <property type="term" value="F:DNA-binding transcription factor activity"/>
    <property type="evidence" value="ECO:0007669"/>
    <property type="project" value="InterPro"/>
</dbReference>
<dbReference type="InterPro" id="IPR036388">
    <property type="entry name" value="WH-like_DNA-bd_sf"/>
</dbReference>
<name>C1B6S8_RHOOB</name>
<dbReference type="Gene3D" id="1.10.10.10">
    <property type="entry name" value="Winged helix-like DNA-binding domain superfamily/Winged helix DNA-binding domain"/>
    <property type="match status" value="1"/>
</dbReference>
<keyword evidence="2" id="KW-0805">Transcription regulation</keyword>
<comment type="similarity">
    <text evidence="1">Belongs to the LysR transcriptional regulatory family.</text>
</comment>
<evidence type="ECO:0000256" key="5">
    <source>
        <dbReference type="ARBA" id="ARBA00023163"/>
    </source>
</evidence>
<dbReference type="Pfam" id="PF03466">
    <property type="entry name" value="LysR_substrate"/>
    <property type="match status" value="1"/>
</dbReference>
<evidence type="ECO:0000256" key="3">
    <source>
        <dbReference type="ARBA" id="ARBA00023125"/>
    </source>
</evidence>
<dbReference type="EMBL" id="AP011115">
    <property type="protein sequence ID" value="BAH51381.1"/>
    <property type="molecule type" value="Genomic_DNA"/>
</dbReference>
<reference evidence="7 8" key="1">
    <citation type="submission" date="2009-03" db="EMBL/GenBank/DDBJ databases">
        <title>Comparison of the complete genome sequences of Rhodococcus erythropolis PR4 and Rhodococcus opacus B4.</title>
        <authorList>
            <person name="Takarada H."/>
            <person name="Sekine M."/>
            <person name="Hosoyama A."/>
            <person name="Yamada R."/>
            <person name="Fujisawa T."/>
            <person name="Omata S."/>
            <person name="Shimizu A."/>
            <person name="Tsukatani N."/>
            <person name="Tanikawa S."/>
            <person name="Fujita N."/>
            <person name="Harayama S."/>
        </authorList>
    </citation>
    <scope>NUCLEOTIDE SEQUENCE [LARGE SCALE GENOMIC DNA]</scope>
    <source>
        <strain evidence="7 8">B4</strain>
    </source>
</reference>
<proteinExistence type="inferred from homology"/>
<dbReference type="InterPro" id="IPR036390">
    <property type="entry name" value="WH_DNA-bd_sf"/>
</dbReference>
<dbReference type="PANTHER" id="PTHR30346">
    <property type="entry name" value="TRANSCRIPTIONAL DUAL REGULATOR HCAR-RELATED"/>
    <property type="match status" value="1"/>
</dbReference>
<gene>
    <name evidence="7" type="ordered locus">ROP_31340</name>
</gene>
<dbReference type="AlphaFoldDB" id="C1B6S8"/>
<evidence type="ECO:0000313" key="7">
    <source>
        <dbReference type="EMBL" id="BAH51381.1"/>
    </source>
</evidence>
<accession>C1B6S8</accession>
<dbReference type="KEGG" id="rop:ROP_31340"/>
<dbReference type="SUPFAM" id="SSF46785">
    <property type="entry name" value="Winged helix' DNA-binding domain"/>
    <property type="match status" value="1"/>
</dbReference>
<dbReference type="HOGENOM" id="CLU_039613_6_4_11"/>
<dbReference type="PROSITE" id="PS50931">
    <property type="entry name" value="HTH_LYSR"/>
    <property type="match status" value="1"/>
</dbReference>
<evidence type="ECO:0000313" key="8">
    <source>
        <dbReference type="Proteomes" id="UP000002212"/>
    </source>
</evidence>
<evidence type="ECO:0000259" key="6">
    <source>
        <dbReference type="PROSITE" id="PS50931"/>
    </source>
</evidence>
<sequence>MELRQLRYFIAVAEDEQFSKAAARLGVAQSTISEQVRLLEKHLDAELFLRSSRSVRLTSAGEALLAGARTTIAELSRLEDVVRKHSMGQSGELRVGAVGPALHRAVPLILRRLIRASPDLAVSIHTLSTEVQVRKLVAGELDVGFVRGLVRRRGLRVETLMEEALWAVLPSDHRLAQADTLSLSDLNGEPFVFWPRGRNPSFYDQLISTCHQHDCVPSQMIEGSDMQTQMAFIGAGLGVSVQPESFRDRSRDDVVFVPLSGAVRKVALQLAWSPTFETPAVRTLLHNARLGRAELRRRAS</sequence>
<dbReference type="PATRIC" id="fig|632772.20.peg.3281"/>
<dbReference type="Pfam" id="PF00126">
    <property type="entry name" value="HTH_1"/>
    <property type="match status" value="1"/>
</dbReference>
<evidence type="ECO:0000256" key="1">
    <source>
        <dbReference type="ARBA" id="ARBA00009437"/>
    </source>
</evidence>
<protein>
    <submittedName>
        <fullName evidence="7">Putative LysR family transcriptional regulator</fullName>
    </submittedName>
</protein>
<evidence type="ECO:0000256" key="2">
    <source>
        <dbReference type="ARBA" id="ARBA00023015"/>
    </source>
</evidence>
<dbReference type="Proteomes" id="UP000002212">
    <property type="component" value="Chromosome"/>
</dbReference>
<evidence type="ECO:0000256" key="4">
    <source>
        <dbReference type="ARBA" id="ARBA00023159"/>
    </source>
</evidence>
<keyword evidence="3" id="KW-0238">DNA-binding</keyword>
<dbReference type="PRINTS" id="PR00039">
    <property type="entry name" value="HTHLYSR"/>
</dbReference>
<organism evidence="7 8">
    <name type="scientific">Rhodococcus opacus (strain B4)</name>
    <dbReference type="NCBI Taxonomy" id="632772"/>
    <lineage>
        <taxon>Bacteria</taxon>
        <taxon>Bacillati</taxon>
        <taxon>Actinomycetota</taxon>
        <taxon>Actinomycetes</taxon>
        <taxon>Mycobacteriales</taxon>
        <taxon>Nocardiaceae</taxon>
        <taxon>Rhodococcus</taxon>
    </lineage>
</organism>
<dbReference type="InterPro" id="IPR005119">
    <property type="entry name" value="LysR_subst-bd"/>
</dbReference>